<protein>
    <submittedName>
        <fullName evidence="7">Zinc ABC transporter, permease protein ZnuB</fullName>
    </submittedName>
</protein>
<evidence type="ECO:0000256" key="1">
    <source>
        <dbReference type="ARBA" id="ARBA00004141"/>
    </source>
</evidence>
<dbReference type="AlphaFoldDB" id="A0A3B0RT67"/>
<evidence type="ECO:0000256" key="5">
    <source>
        <dbReference type="ARBA" id="ARBA00023136"/>
    </source>
</evidence>
<feature type="transmembrane region" description="Helical" evidence="6">
    <location>
        <begin position="139"/>
        <end position="161"/>
    </location>
</feature>
<gene>
    <name evidence="7" type="ORF">MNBD_ACTINO02-3249</name>
</gene>
<feature type="transmembrane region" description="Helical" evidence="6">
    <location>
        <begin position="181"/>
        <end position="206"/>
    </location>
</feature>
<dbReference type="SUPFAM" id="SSF81345">
    <property type="entry name" value="ABC transporter involved in vitamin B12 uptake, BtuC"/>
    <property type="match status" value="1"/>
</dbReference>
<dbReference type="Pfam" id="PF00950">
    <property type="entry name" value="ABC-3"/>
    <property type="match status" value="1"/>
</dbReference>
<feature type="transmembrane region" description="Helical" evidence="6">
    <location>
        <begin position="93"/>
        <end position="109"/>
    </location>
</feature>
<dbReference type="InterPro" id="IPR001626">
    <property type="entry name" value="ABC_TroCD"/>
</dbReference>
<keyword evidence="5 6" id="KW-0472">Membrane</keyword>
<name>A0A3B0RT67_9ZZZZ</name>
<feature type="transmembrane region" description="Helical" evidence="6">
    <location>
        <begin position="12"/>
        <end position="36"/>
    </location>
</feature>
<dbReference type="Gene3D" id="1.10.3470.10">
    <property type="entry name" value="ABC transporter involved in vitamin B12 uptake, BtuC"/>
    <property type="match status" value="1"/>
</dbReference>
<keyword evidence="4 6" id="KW-1133">Transmembrane helix</keyword>
<evidence type="ECO:0000256" key="6">
    <source>
        <dbReference type="SAM" id="Phobius"/>
    </source>
</evidence>
<feature type="transmembrane region" description="Helical" evidence="6">
    <location>
        <begin position="56"/>
        <end position="81"/>
    </location>
</feature>
<dbReference type="PANTHER" id="PTHR30477">
    <property type="entry name" value="ABC-TRANSPORTER METAL-BINDING PROTEIN"/>
    <property type="match status" value="1"/>
</dbReference>
<dbReference type="InterPro" id="IPR037294">
    <property type="entry name" value="ABC_BtuC-like"/>
</dbReference>
<evidence type="ECO:0000313" key="7">
    <source>
        <dbReference type="EMBL" id="VAV96670.1"/>
    </source>
</evidence>
<dbReference type="GO" id="GO:0010043">
    <property type="term" value="P:response to zinc ion"/>
    <property type="evidence" value="ECO:0007669"/>
    <property type="project" value="TreeGrafter"/>
</dbReference>
<evidence type="ECO:0000256" key="2">
    <source>
        <dbReference type="ARBA" id="ARBA00008034"/>
    </source>
</evidence>
<proteinExistence type="inferred from homology"/>
<organism evidence="7">
    <name type="scientific">hydrothermal vent metagenome</name>
    <dbReference type="NCBI Taxonomy" id="652676"/>
    <lineage>
        <taxon>unclassified sequences</taxon>
        <taxon>metagenomes</taxon>
        <taxon>ecological metagenomes</taxon>
    </lineage>
</organism>
<dbReference type="NCBIfam" id="NF040871">
    <property type="entry name" value="AztB"/>
    <property type="match status" value="1"/>
</dbReference>
<reference evidence="7" key="1">
    <citation type="submission" date="2018-06" db="EMBL/GenBank/DDBJ databases">
        <authorList>
            <person name="Zhirakovskaya E."/>
        </authorList>
    </citation>
    <scope>NUCLEOTIDE SEQUENCE</scope>
</reference>
<keyword evidence="3 6" id="KW-0812">Transmembrane</keyword>
<dbReference type="PANTHER" id="PTHR30477:SF13">
    <property type="entry name" value="IRON TRANSPORT SYSTEM MEMBRANE PROTEIN HI_0360-RELATED"/>
    <property type="match status" value="1"/>
</dbReference>
<evidence type="ECO:0000256" key="3">
    <source>
        <dbReference type="ARBA" id="ARBA00022692"/>
    </source>
</evidence>
<comment type="similarity">
    <text evidence="2">Belongs to the ABC-3 integral membrane protein family.</text>
</comment>
<feature type="transmembrane region" description="Helical" evidence="6">
    <location>
        <begin position="249"/>
        <end position="268"/>
    </location>
</feature>
<feature type="transmembrane region" description="Helical" evidence="6">
    <location>
        <begin position="218"/>
        <end position="243"/>
    </location>
</feature>
<comment type="subcellular location">
    <subcellularLocation>
        <location evidence="1">Membrane</location>
        <topology evidence="1">Multi-pass membrane protein</topology>
    </subcellularLocation>
</comment>
<accession>A0A3B0RT67</accession>
<dbReference type="CDD" id="cd06550">
    <property type="entry name" value="TM_ABC_iron-siderophores_like"/>
    <property type="match status" value="1"/>
</dbReference>
<dbReference type="GO" id="GO:0055085">
    <property type="term" value="P:transmembrane transport"/>
    <property type="evidence" value="ECO:0007669"/>
    <property type="project" value="InterPro"/>
</dbReference>
<dbReference type="EMBL" id="UOEK01000104">
    <property type="protein sequence ID" value="VAV96670.1"/>
    <property type="molecule type" value="Genomic_DNA"/>
</dbReference>
<sequence length="283" mass="29324">MDWLFEPFSSALLQRALLVGIMAAITTSVVGTWVVLRGMAFLGDALAHGILPGVAGALILGFNPLVGGAIAAGVMIASISWIHRSSKLSEDTAIGLLFVGMLAVGMILVSKSDTLAVNPIAILFGSILGVTPRDVVVQAIALVVTLSLVVVFYRPLLVLAFNEEKAHVLGLSPRRTHFVMMALVTIAVVATFDMVGSLLVFGLLIAPPATAALIARRVPVMMMLSSAIASLCVFAGLVISYYAGTAGGATIAALAVGVFFVTLAARNLQGLRPEATISRSGVQ</sequence>
<evidence type="ECO:0000256" key="4">
    <source>
        <dbReference type="ARBA" id="ARBA00022989"/>
    </source>
</evidence>
<feature type="transmembrane region" description="Helical" evidence="6">
    <location>
        <begin position="115"/>
        <end position="132"/>
    </location>
</feature>
<dbReference type="GO" id="GO:0043190">
    <property type="term" value="C:ATP-binding cassette (ABC) transporter complex"/>
    <property type="evidence" value="ECO:0007669"/>
    <property type="project" value="InterPro"/>
</dbReference>